<comment type="caution">
    <text evidence="1">The sequence shown here is derived from an EMBL/GenBank/DDBJ whole genome shotgun (WGS) entry which is preliminary data.</text>
</comment>
<reference evidence="1" key="1">
    <citation type="journal article" date="2021" name="PeerJ">
        <title>Extensive microbial diversity within the chicken gut microbiome revealed by metagenomics and culture.</title>
        <authorList>
            <person name="Gilroy R."/>
            <person name="Ravi A."/>
            <person name="Getino M."/>
            <person name="Pursley I."/>
            <person name="Horton D.L."/>
            <person name="Alikhan N.F."/>
            <person name="Baker D."/>
            <person name="Gharbi K."/>
            <person name="Hall N."/>
            <person name="Watson M."/>
            <person name="Adriaenssens E.M."/>
            <person name="Foster-Nyarko E."/>
            <person name="Jarju S."/>
            <person name="Secka A."/>
            <person name="Antonio M."/>
            <person name="Oren A."/>
            <person name="Chaudhuri R.R."/>
            <person name="La Ragione R."/>
            <person name="Hildebrand F."/>
            <person name="Pallen M.J."/>
        </authorList>
    </citation>
    <scope>NUCLEOTIDE SEQUENCE</scope>
    <source>
        <strain evidence="1">ChiGjej4B4-18154</strain>
    </source>
</reference>
<dbReference type="Pfam" id="PF16280">
    <property type="entry name" value="DUF4928"/>
    <property type="match status" value="1"/>
</dbReference>
<gene>
    <name evidence="1" type="ORF">H9813_02250</name>
</gene>
<protein>
    <submittedName>
        <fullName evidence="1">DUF4928 family protein</fullName>
    </submittedName>
</protein>
<evidence type="ECO:0000313" key="2">
    <source>
        <dbReference type="Proteomes" id="UP000824035"/>
    </source>
</evidence>
<dbReference type="InterPro" id="IPR032564">
    <property type="entry name" value="DUF4928"/>
</dbReference>
<proteinExistence type="predicted"/>
<reference evidence="1" key="2">
    <citation type="submission" date="2021-04" db="EMBL/GenBank/DDBJ databases">
        <authorList>
            <person name="Gilroy R."/>
        </authorList>
    </citation>
    <scope>NUCLEOTIDE SEQUENCE</scope>
    <source>
        <strain evidence="1">ChiGjej4B4-18154</strain>
    </source>
</reference>
<accession>A0A9D2E3C3</accession>
<sequence>MISPEERLKAFQSENHITTKGPLSLVVQFTRMVKDKDFPLNPDDFQTSSKGQVAGLGGANLKKILKEHGITQQLSSEGGRTSRGSMGLMIKYVDFLNEWNAEESVDFSVIEDFWAEQVREYFRNQPFVLTADTSKTIGANLDELFEQAKKRQSQNPGTQYLGTVLQHLVAAKLCLIMPENSFEIHGASVADGPTDRNGDFVIGSTVIHCTTMPGALLIEKCKANLRAGCRPVIITIFERVHTALNLAEDAGLAGRVEVWDVQQFLSANVYEHSLFDETRRNSTLSGIIDRYNKIVLEAETDPSLRIEFEAR</sequence>
<name>A0A9D2E3C3_9FIRM</name>
<dbReference type="AlphaFoldDB" id="A0A9D2E3C3"/>
<dbReference type="EMBL" id="DXBV01000020">
    <property type="protein sequence ID" value="HIZ30040.1"/>
    <property type="molecule type" value="Genomic_DNA"/>
</dbReference>
<organism evidence="1 2">
    <name type="scientific">Candidatus Allofournierella merdipullorum</name>
    <dbReference type="NCBI Taxonomy" id="2838595"/>
    <lineage>
        <taxon>Bacteria</taxon>
        <taxon>Bacillati</taxon>
        <taxon>Bacillota</taxon>
        <taxon>Clostridia</taxon>
        <taxon>Eubacteriales</taxon>
        <taxon>Oscillospiraceae</taxon>
        <taxon>Allofournierella</taxon>
    </lineage>
</organism>
<dbReference type="Proteomes" id="UP000824035">
    <property type="component" value="Unassembled WGS sequence"/>
</dbReference>
<evidence type="ECO:0000313" key="1">
    <source>
        <dbReference type="EMBL" id="HIZ30040.1"/>
    </source>
</evidence>